<name>A0A3N1Y692_9GAMM</name>
<feature type="domain" description="FimV N-terminal" evidence="3">
    <location>
        <begin position="24"/>
        <end position="130"/>
    </location>
</feature>
<feature type="region of interest" description="Disordered" evidence="2">
    <location>
        <begin position="148"/>
        <end position="177"/>
    </location>
</feature>
<dbReference type="OrthoDB" id="5298707at2"/>
<accession>A0A3N1Y692</accession>
<feature type="compositionally biased region" description="Low complexity" evidence="2">
    <location>
        <begin position="877"/>
        <end position="887"/>
    </location>
</feature>
<dbReference type="InterPro" id="IPR018392">
    <property type="entry name" value="LysM"/>
</dbReference>
<feature type="region of interest" description="Disordered" evidence="2">
    <location>
        <begin position="481"/>
        <end position="522"/>
    </location>
</feature>
<sequence>MRRGLYALVLGFLVAALPGGVRALGLGGVELRSALNEPLRARIALRVGPAEDIEALRVGLATPEEFRRAGIERSALLGNLRFEVRREGDRAWIEVTTRDPVREPFVSLLLVAEWPSGRLVREYTLLLDPPVLARRGPAAVAAPAAAPPAAPEAVPAPAPRAPAPLAQASAAPDTYGPTRRGDTLYAIASRLRPDPSVSVARMMVALQRANPDAFLGGNINRLKAGVVLRVPSRAEIEAVGAAEALAEVRRQNAAWRTAAGGRREPPPEVAQAPAPARLEVVAPEGEEGGGRPGGAVGGTAEAAADDEVRRLQRELALATEAAEARRLENEELRQRLAELEKRIAEMQRLISLRAQTLAELQARQAAEAEQAAAGAPATGEAGGAGTAPGSAGAETEAPTAPAAEESAQAPTPEPVPAPRPAPSAAPAPPPAAAPPPPGPVEAVRDALLGDPMRMAAAGGALVLLLLLLLLAVRRRRPAAEAAPAVAEAAPAPEVPAPEPEPAEAAAMDVPQAAPPAETPGEDTILLEESPAGAEEVERMLAEADVYLAYGRADQAEAIVRRGLESYPDRLDLRLKLAEIHYANRDRAAFEPLAMELADALKARGGGDYGKLVLMGRDLCPDNPAFAGDGAADLAEAGEAPAAAEGPPPVDFRLDFEDEATQAPEGEGSSVDLEIPGAGGEDQEEYFDLELDTVRGQAPLDAELGTPEGEAGEAAPAEEDEGRRDFSIEWDVTGSGLGKGAEEAPPAQEDAGAEQAGVEDFSVAWDAGESAGAPGAAPEGEVAPEAGPVPEEEDFSIDWSEVGPRAERIRELEEGLEGGDAAAQTPPEGAAEEPLDLDLGVGEEGAAPEEAAEAAEAPPRRALDESGDYSIEWETAGVSEAPAEGASPEEARRAEPPAEEVGAGGDRVEEVLPEEAAAGAEPVGEAPTGADAARTEPTGAPEGPSAAGDGEAAGAPLPADSLGGDFSVEWDAGAPGEASGEVDLAELGEGAEEDLVATKLDLARAYLDMGDEEGAREILEEVLEEGDEAQRREAEELLGRLPGA</sequence>
<feature type="compositionally biased region" description="Low complexity" evidence="2">
    <location>
        <begin position="163"/>
        <end position="172"/>
    </location>
</feature>
<feature type="region of interest" description="Disordered" evidence="2">
    <location>
        <begin position="660"/>
        <end position="679"/>
    </location>
</feature>
<dbReference type="InterPro" id="IPR020011">
    <property type="entry name" value="FimV_C"/>
</dbReference>
<feature type="compositionally biased region" description="Low complexity" evidence="2">
    <location>
        <begin position="481"/>
        <end position="491"/>
    </location>
</feature>
<dbReference type="InterPro" id="IPR038440">
    <property type="entry name" value="FimV_C_sf"/>
</dbReference>
<keyword evidence="5" id="KW-1185">Reference proteome</keyword>
<evidence type="ECO:0000256" key="2">
    <source>
        <dbReference type="SAM" id="MobiDB-lite"/>
    </source>
</evidence>
<evidence type="ECO:0000256" key="1">
    <source>
        <dbReference type="SAM" id="Coils"/>
    </source>
</evidence>
<evidence type="ECO:0000313" key="4">
    <source>
        <dbReference type="EMBL" id="ROR32837.1"/>
    </source>
</evidence>
<dbReference type="NCBIfam" id="TIGR03505">
    <property type="entry name" value="FimV_core"/>
    <property type="match status" value="1"/>
</dbReference>
<feature type="region of interest" description="Disordered" evidence="2">
    <location>
        <begin position="256"/>
        <end position="276"/>
    </location>
</feature>
<evidence type="ECO:0000313" key="5">
    <source>
        <dbReference type="Proteomes" id="UP000276634"/>
    </source>
</evidence>
<feature type="compositionally biased region" description="Low complexity" evidence="2">
    <location>
        <begin position="766"/>
        <end position="788"/>
    </location>
</feature>
<dbReference type="PANTHER" id="PTHR34859">
    <property type="entry name" value="UNNAMED PRODUCT"/>
    <property type="match status" value="1"/>
</dbReference>
<feature type="compositionally biased region" description="Pro residues" evidence="2">
    <location>
        <begin position="148"/>
        <end position="162"/>
    </location>
</feature>
<dbReference type="Gene3D" id="1.20.58.2200">
    <property type="match status" value="1"/>
</dbReference>
<organism evidence="4 5">
    <name type="scientific">Inmirania thermothiophila</name>
    <dbReference type="NCBI Taxonomy" id="1750597"/>
    <lineage>
        <taxon>Bacteria</taxon>
        <taxon>Pseudomonadati</taxon>
        <taxon>Pseudomonadota</taxon>
        <taxon>Gammaproteobacteria</taxon>
        <taxon>Chromatiales</taxon>
        <taxon>Ectothiorhodospiraceae</taxon>
        <taxon>Inmirania</taxon>
    </lineage>
</organism>
<feature type="compositionally biased region" description="Basic and acidic residues" evidence="2">
    <location>
        <begin position="803"/>
        <end position="812"/>
    </location>
</feature>
<feature type="coiled-coil region" evidence="1">
    <location>
        <begin position="301"/>
        <end position="349"/>
    </location>
</feature>
<dbReference type="InterPro" id="IPR020012">
    <property type="entry name" value="LysM_FimV"/>
</dbReference>
<feature type="region of interest" description="Disordered" evidence="2">
    <location>
        <begin position="369"/>
        <end position="438"/>
    </location>
</feature>
<dbReference type="InterPro" id="IPR057840">
    <property type="entry name" value="FimV_N"/>
</dbReference>
<proteinExistence type="predicted"/>
<dbReference type="NCBIfam" id="TIGR03504">
    <property type="entry name" value="FimV_Cterm"/>
    <property type="match status" value="1"/>
</dbReference>
<keyword evidence="1" id="KW-0175">Coiled coil</keyword>
<dbReference type="PANTHER" id="PTHR34859:SF2">
    <property type="entry name" value="LYSM DOMAIN-CONTAINING PROTEIN"/>
    <property type="match status" value="1"/>
</dbReference>
<dbReference type="Pfam" id="PF25800">
    <property type="entry name" value="FimV_N"/>
    <property type="match status" value="1"/>
</dbReference>
<feature type="region of interest" description="Disordered" evidence="2">
    <location>
        <begin position="699"/>
        <end position="977"/>
    </location>
</feature>
<feature type="compositionally biased region" description="Low complexity" evidence="2">
    <location>
        <begin position="369"/>
        <end position="379"/>
    </location>
</feature>
<feature type="compositionally biased region" description="Pro residues" evidence="2">
    <location>
        <begin position="411"/>
        <end position="438"/>
    </location>
</feature>
<feature type="compositionally biased region" description="Low complexity" evidence="2">
    <location>
        <begin position="913"/>
        <end position="929"/>
    </location>
</feature>
<dbReference type="Proteomes" id="UP000276634">
    <property type="component" value="Unassembled WGS sequence"/>
</dbReference>
<reference evidence="4 5" key="1">
    <citation type="submission" date="2018-11" db="EMBL/GenBank/DDBJ databases">
        <title>Genomic Encyclopedia of Type Strains, Phase IV (KMG-IV): sequencing the most valuable type-strain genomes for metagenomic binning, comparative biology and taxonomic classification.</title>
        <authorList>
            <person name="Goeker M."/>
        </authorList>
    </citation>
    <scope>NUCLEOTIDE SEQUENCE [LARGE SCALE GENOMIC DNA]</scope>
    <source>
        <strain evidence="4 5">DSM 100275</strain>
    </source>
</reference>
<dbReference type="CDD" id="cd00118">
    <property type="entry name" value="LysM"/>
    <property type="match status" value="1"/>
</dbReference>
<dbReference type="AlphaFoldDB" id="A0A3N1Y692"/>
<protein>
    <submittedName>
        <fullName evidence="4">Pilus assembly protein FimV</fullName>
    </submittedName>
</protein>
<evidence type="ECO:0000259" key="3">
    <source>
        <dbReference type="Pfam" id="PF25800"/>
    </source>
</evidence>
<dbReference type="RefSeq" id="WP_123401735.1">
    <property type="nucleotide sequence ID" value="NZ_RJVI01000002.1"/>
</dbReference>
<comment type="caution">
    <text evidence="4">The sequence shown here is derived from an EMBL/GenBank/DDBJ whole genome shotgun (WGS) entry which is preliminary data.</text>
</comment>
<dbReference type="EMBL" id="RJVI01000002">
    <property type="protein sequence ID" value="ROR32837.1"/>
    <property type="molecule type" value="Genomic_DNA"/>
</dbReference>
<gene>
    <name evidence="4" type="ORF">EDC57_2051</name>
</gene>
<feature type="compositionally biased region" description="Low complexity" evidence="2">
    <location>
        <begin position="387"/>
        <end position="410"/>
    </location>
</feature>
<feature type="compositionally biased region" description="Low complexity" evidence="2">
    <location>
        <begin position="701"/>
        <end position="714"/>
    </location>
</feature>